<proteinExistence type="predicted"/>
<sequence length="44" mass="4778">MLDGRTTLTGGVSDGSEIRRMGVCISFATGKRLRYSVIESLSRT</sequence>
<protein>
    <submittedName>
        <fullName evidence="1">Uncharacterized protein</fullName>
    </submittedName>
</protein>
<organism evidence="1 2">
    <name type="scientific">Mycobacterium parascrofulaceum ATCC BAA-614</name>
    <dbReference type="NCBI Taxonomy" id="525368"/>
    <lineage>
        <taxon>Bacteria</taxon>
        <taxon>Bacillati</taxon>
        <taxon>Actinomycetota</taxon>
        <taxon>Actinomycetes</taxon>
        <taxon>Mycobacteriales</taxon>
        <taxon>Mycobacteriaceae</taxon>
        <taxon>Mycobacterium</taxon>
        <taxon>Mycobacterium simiae complex</taxon>
    </lineage>
</organism>
<dbReference type="EMBL" id="ADNV01000337">
    <property type="protein sequence ID" value="EFG75094.1"/>
    <property type="molecule type" value="Genomic_DNA"/>
</dbReference>
<evidence type="ECO:0000313" key="2">
    <source>
        <dbReference type="Proteomes" id="UP000003653"/>
    </source>
</evidence>
<name>D5PFN1_9MYCO</name>
<dbReference type="HOGENOM" id="CLU_3218893_0_0_11"/>
<dbReference type="Proteomes" id="UP000003653">
    <property type="component" value="Unassembled WGS sequence"/>
</dbReference>
<gene>
    <name evidence="1" type="ORF">HMPREF0591_4975</name>
</gene>
<keyword evidence="2" id="KW-1185">Reference proteome</keyword>
<reference evidence="1 2" key="1">
    <citation type="submission" date="2010-04" db="EMBL/GenBank/DDBJ databases">
        <authorList>
            <person name="Muzny D."/>
            <person name="Qin X."/>
            <person name="Deng J."/>
            <person name="Jiang H."/>
            <person name="Liu Y."/>
            <person name="Qu J."/>
            <person name="Song X.-Z."/>
            <person name="Zhang L."/>
            <person name="Thornton R."/>
            <person name="Coyle M."/>
            <person name="Francisco L."/>
            <person name="Jackson L."/>
            <person name="Javaid M."/>
            <person name="Korchina V."/>
            <person name="Kovar C."/>
            <person name="Mata R."/>
            <person name="Mathew T."/>
            <person name="Ngo R."/>
            <person name="Nguyen L."/>
            <person name="Nguyen N."/>
            <person name="Okwuonu G."/>
            <person name="Ongeri F."/>
            <person name="Pham C."/>
            <person name="Simmons D."/>
            <person name="Wilczek-Boney K."/>
            <person name="Hale W."/>
            <person name="Jakkamsetti A."/>
            <person name="Pham P."/>
            <person name="Ruth R."/>
            <person name="San Lucas F."/>
            <person name="Warren J."/>
            <person name="Zhang J."/>
            <person name="Zhao Z."/>
            <person name="Zhou C."/>
            <person name="Zhu D."/>
            <person name="Lee S."/>
            <person name="Bess C."/>
            <person name="Blankenburg K."/>
            <person name="Forbes L."/>
            <person name="Fu Q."/>
            <person name="Gubbala S."/>
            <person name="Hirani K."/>
            <person name="Jayaseelan J.C."/>
            <person name="Lara F."/>
            <person name="Munidasa M."/>
            <person name="Palculict T."/>
            <person name="Patil S."/>
            <person name="Pu L.-L."/>
            <person name="Saada N."/>
            <person name="Tang L."/>
            <person name="Weissenberger G."/>
            <person name="Zhu Y."/>
            <person name="Hemphill L."/>
            <person name="Shang Y."/>
            <person name="Youmans B."/>
            <person name="Ayvaz T."/>
            <person name="Ross M."/>
            <person name="Santibanez J."/>
            <person name="Aqrawi P."/>
            <person name="Gross S."/>
            <person name="Joshi V."/>
            <person name="Fowler G."/>
            <person name="Nazareth L."/>
            <person name="Reid J."/>
            <person name="Worley K."/>
            <person name="Petrosino J."/>
            <person name="Highlander S."/>
            <person name="Gibbs R."/>
        </authorList>
    </citation>
    <scope>NUCLEOTIDE SEQUENCE [LARGE SCALE GENOMIC DNA]</scope>
    <source>
        <strain evidence="1 2">ATCC BAA-614</strain>
    </source>
</reference>
<accession>D5PFN1</accession>
<dbReference type="AlphaFoldDB" id="D5PFN1"/>
<evidence type="ECO:0000313" key="1">
    <source>
        <dbReference type="EMBL" id="EFG75094.1"/>
    </source>
</evidence>
<comment type="caution">
    <text evidence="1">The sequence shown here is derived from an EMBL/GenBank/DDBJ whole genome shotgun (WGS) entry which is preliminary data.</text>
</comment>